<sequence>MISQYSTAMAGGDQTCEWLALNQSKAEVVCLEQLEDDAKGQQPARGGEHVEQVLGKLGPDPGAAVAAAAEVDAHVDVPQVL</sequence>
<organism evidence="1 2">
    <name type="scientific">Pyricularia oryzae</name>
    <name type="common">Rice blast fungus</name>
    <name type="synonym">Magnaporthe oryzae</name>
    <dbReference type="NCBI Taxonomy" id="318829"/>
    <lineage>
        <taxon>Eukaryota</taxon>
        <taxon>Fungi</taxon>
        <taxon>Dikarya</taxon>
        <taxon>Ascomycota</taxon>
        <taxon>Pezizomycotina</taxon>
        <taxon>Sordariomycetes</taxon>
        <taxon>Sordariomycetidae</taxon>
        <taxon>Magnaporthales</taxon>
        <taxon>Pyriculariaceae</taxon>
        <taxon>Pyricularia</taxon>
    </lineage>
</organism>
<dbReference type="EMBL" id="CP034205">
    <property type="protein sequence ID" value="QBZ56260.1"/>
    <property type="molecule type" value="Genomic_DNA"/>
</dbReference>
<reference evidence="1 2" key="1">
    <citation type="journal article" date="2019" name="Mol. Biol. Evol.">
        <title>Blast fungal genomes show frequent chromosomal changes, gene gains and losses, and effector gene turnover.</title>
        <authorList>
            <person name="Gomez Luciano L.B."/>
            <person name="Jason Tsai I."/>
            <person name="Chuma I."/>
            <person name="Tosa Y."/>
            <person name="Chen Y.H."/>
            <person name="Li J.Y."/>
            <person name="Li M.Y."/>
            <person name="Jade Lu M.Y."/>
            <person name="Nakayashiki H."/>
            <person name="Li W.H."/>
        </authorList>
    </citation>
    <scope>NUCLEOTIDE SEQUENCE [LARGE SCALE GENOMIC DNA]</scope>
    <source>
        <strain evidence="1">MZ5-1-6</strain>
    </source>
</reference>
<evidence type="ECO:0000313" key="1">
    <source>
        <dbReference type="EMBL" id="QBZ56260.1"/>
    </source>
</evidence>
<dbReference type="AlphaFoldDB" id="A0A4P7N847"/>
<name>A0A4P7N847_PYROR</name>
<protein>
    <submittedName>
        <fullName evidence="1">Uncharacterized protein</fullName>
    </submittedName>
</protein>
<accession>A0A4P7N847</accession>
<proteinExistence type="predicted"/>
<evidence type="ECO:0000313" key="2">
    <source>
        <dbReference type="Proteomes" id="UP000294847"/>
    </source>
</evidence>
<dbReference type="Proteomes" id="UP000294847">
    <property type="component" value="Chromosome 2"/>
</dbReference>
<gene>
    <name evidence="1" type="ORF">PoMZ_01166</name>
</gene>